<evidence type="ECO:0000313" key="4">
    <source>
        <dbReference type="Proteomes" id="UP001597506"/>
    </source>
</evidence>
<dbReference type="PANTHER" id="PTHR46112:SF3">
    <property type="entry name" value="AMINOPEPTIDASE YPDF"/>
    <property type="match status" value="1"/>
</dbReference>
<dbReference type="EMBL" id="JBHUMF010000035">
    <property type="protein sequence ID" value="MFD2683171.1"/>
    <property type="molecule type" value="Genomic_DNA"/>
</dbReference>
<evidence type="ECO:0000259" key="1">
    <source>
        <dbReference type="Pfam" id="PF00557"/>
    </source>
</evidence>
<dbReference type="InterPro" id="IPR036005">
    <property type="entry name" value="Creatinase/aminopeptidase-like"/>
</dbReference>
<dbReference type="InterPro" id="IPR000587">
    <property type="entry name" value="Creatinase_N"/>
</dbReference>
<sequence length="406" mass="46000">MSFGTAEYLERIRKTKERMAVQGIDVLLITDPANMNYLSGYNGWSFYVHQMLVIINDEEQPIWIGRGQDANGAKITTWLYHENIIPYPDDYVHSDSKHPMDFIADILKQIGQDKRSIGVEMENYYFTAKCYEQLKEGLPNAKFKDATLLVNWVRIVKSNKEIEYMKRAAAIVEKAMMDGIGMIHEGVRECDVAAKIFHTQITGTKEFGGDYPAIMPLLPSGEKTSTPHLTWTDERYKHGDTVILEMAGCYKRYHAPLARTVNIGKPSHKIKALSDVVVEGLNACLDMIKPGIMCEEIEETWRKTIEKSGIVKEQRLGYAVGLNYPPDWGEHTASIRKGDKTILQPNMTFHLIPAIWLDCYGFEASESFRVTETGCETFANLPRQLFIQDGIPTNNTIEGGETEPCV</sequence>
<feature type="domain" description="Creatinase N-terminal" evidence="2">
    <location>
        <begin position="11"/>
        <end position="156"/>
    </location>
</feature>
<dbReference type="SUPFAM" id="SSF53092">
    <property type="entry name" value="Creatinase/prolidase N-terminal domain"/>
    <property type="match status" value="1"/>
</dbReference>
<comment type="caution">
    <text evidence="3">The sequence shown here is derived from an EMBL/GenBank/DDBJ whole genome shotgun (WGS) entry which is preliminary data.</text>
</comment>
<evidence type="ECO:0000259" key="2">
    <source>
        <dbReference type="Pfam" id="PF01321"/>
    </source>
</evidence>
<dbReference type="Gene3D" id="3.90.230.10">
    <property type="entry name" value="Creatinase/methionine aminopeptidase superfamily"/>
    <property type="match status" value="1"/>
</dbReference>
<organism evidence="3 4">
    <name type="scientific">Bacillus seohaeanensis</name>
    <dbReference type="NCBI Taxonomy" id="284580"/>
    <lineage>
        <taxon>Bacteria</taxon>
        <taxon>Bacillati</taxon>
        <taxon>Bacillota</taxon>
        <taxon>Bacilli</taxon>
        <taxon>Bacillales</taxon>
        <taxon>Bacillaceae</taxon>
        <taxon>Bacillus</taxon>
    </lineage>
</organism>
<evidence type="ECO:0000313" key="3">
    <source>
        <dbReference type="EMBL" id="MFD2683171.1"/>
    </source>
</evidence>
<name>A0ABW5RWS4_9BACI</name>
<gene>
    <name evidence="3" type="ORF">ACFSUL_20770</name>
</gene>
<reference evidence="4" key="1">
    <citation type="journal article" date="2019" name="Int. J. Syst. Evol. Microbiol.">
        <title>The Global Catalogue of Microorganisms (GCM) 10K type strain sequencing project: providing services to taxonomists for standard genome sequencing and annotation.</title>
        <authorList>
            <consortium name="The Broad Institute Genomics Platform"/>
            <consortium name="The Broad Institute Genome Sequencing Center for Infectious Disease"/>
            <person name="Wu L."/>
            <person name="Ma J."/>
        </authorList>
    </citation>
    <scope>NUCLEOTIDE SEQUENCE [LARGE SCALE GENOMIC DNA]</scope>
    <source>
        <strain evidence="4">KCTC 3913</strain>
    </source>
</reference>
<dbReference type="CDD" id="cd01066">
    <property type="entry name" value="APP_MetAP"/>
    <property type="match status" value="1"/>
</dbReference>
<dbReference type="Proteomes" id="UP001597506">
    <property type="component" value="Unassembled WGS sequence"/>
</dbReference>
<feature type="domain" description="Peptidase M24" evidence="1">
    <location>
        <begin position="163"/>
        <end position="369"/>
    </location>
</feature>
<dbReference type="InterPro" id="IPR000994">
    <property type="entry name" value="Pept_M24"/>
</dbReference>
<dbReference type="Pfam" id="PF01321">
    <property type="entry name" value="Creatinase_N"/>
    <property type="match status" value="1"/>
</dbReference>
<dbReference type="InterPro" id="IPR029149">
    <property type="entry name" value="Creatin/AminoP/Spt16_N"/>
</dbReference>
<dbReference type="RefSeq" id="WP_377938233.1">
    <property type="nucleotide sequence ID" value="NZ_JBHUMF010000035.1"/>
</dbReference>
<proteinExistence type="predicted"/>
<keyword evidence="4" id="KW-1185">Reference proteome</keyword>
<dbReference type="Pfam" id="PF00557">
    <property type="entry name" value="Peptidase_M24"/>
    <property type="match status" value="1"/>
</dbReference>
<dbReference type="Gene3D" id="3.40.350.10">
    <property type="entry name" value="Creatinase/prolidase N-terminal domain"/>
    <property type="match status" value="1"/>
</dbReference>
<dbReference type="InterPro" id="IPR050659">
    <property type="entry name" value="Peptidase_M24B"/>
</dbReference>
<dbReference type="PANTHER" id="PTHR46112">
    <property type="entry name" value="AMINOPEPTIDASE"/>
    <property type="match status" value="1"/>
</dbReference>
<protein>
    <submittedName>
        <fullName evidence="3">M24 family metallopeptidase</fullName>
    </submittedName>
</protein>
<dbReference type="SUPFAM" id="SSF55920">
    <property type="entry name" value="Creatinase/aminopeptidase"/>
    <property type="match status" value="1"/>
</dbReference>
<accession>A0ABW5RWS4</accession>